<evidence type="ECO:0000256" key="5">
    <source>
        <dbReference type="ARBA" id="ARBA00022691"/>
    </source>
</evidence>
<evidence type="ECO:0000313" key="17">
    <source>
        <dbReference type="EMBL" id="EDO37589.1"/>
    </source>
</evidence>
<keyword evidence="6" id="KW-0479">Metal-binding</keyword>
<dbReference type="Proteomes" id="UP000001593">
    <property type="component" value="Unassembled WGS sequence"/>
</dbReference>
<keyword evidence="10" id="KW-0156">Chromatin regulator</keyword>
<dbReference type="Pfam" id="PF05964">
    <property type="entry name" value="FYRN"/>
    <property type="match status" value="1"/>
</dbReference>
<name>A7SFA7_NEMVE</name>
<evidence type="ECO:0000256" key="2">
    <source>
        <dbReference type="ARBA" id="ARBA00022553"/>
    </source>
</evidence>
<dbReference type="PANTHER" id="PTHR45888:SF6">
    <property type="entry name" value="HL01030P-RELATED"/>
    <property type="match status" value="1"/>
</dbReference>
<reference evidence="17 18" key="1">
    <citation type="journal article" date="2007" name="Science">
        <title>Sea anemone genome reveals ancestral eumetazoan gene repertoire and genomic organization.</title>
        <authorList>
            <person name="Putnam N.H."/>
            <person name="Srivastava M."/>
            <person name="Hellsten U."/>
            <person name="Dirks B."/>
            <person name="Chapman J."/>
            <person name="Salamov A."/>
            <person name="Terry A."/>
            <person name="Shapiro H."/>
            <person name="Lindquist E."/>
            <person name="Kapitonov V.V."/>
            <person name="Jurka J."/>
            <person name="Genikhovich G."/>
            <person name="Grigoriev I.V."/>
            <person name="Lucas S.M."/>
            <person name="Steele R.E."/>
            <person name="Finnerty J.R."/>
            <person name="Technau U."/>
            <person name="Martindale M.Q."/>
            <person name="Rokhsar D.S."/>
        </authorList>
    </citation>
    <scope>NUCLEOTIDE SEQUENCE [LARGE SCALE GENOMIC DNA]</scope>
    <source>
        <strain evidence="18">CH2 X CH6</strain>
    </source>
</reference>
<keyword evidence="11" id="KW-0805">Transcription regulation</keyword>
<dbReference type="SMART" id="SM00541">
    <property type="entry name" value="FYRN"/>
    <property type="match status" value="1"/>
</dbReference>
<dbReference type="InterPro" id="IPR046341">
    <property type="entry name" value="SET_dom_sf"/>
</dbReference>
<dbReference type="AlphaFoldDB" id="A7SFA7"/>
<evidence type="ECO:0000256" key="13">
    <source>
        <dbReference type="ARBA" id="ARBA00023242"/>
    </source>
</evidence>
<feature type="domain" description="SET" evidence="14">
    <location>
        <begin position="323"/>
        <end position="439"/>
    </location>
</feature>
<dbReference type="InterPro" id="IPR003616">
    <property type="entry name" value="Post-SET_dom"/>
</dbReference>
<evidence type="ECO:0000259" key="15">
    <source>
        <dbReference type="PROSITE" id="PS50868"/>
    </source>
</evidence>
<dbReference type="InterPro" id="IPR003889">
    <property type="entry name" value="FYrich_C"/>
</dbReference>
<dbReference type="SMART" id="SM00317">
    <property type="entry name" value="SET"/>
    <property type="match status" value="1"/>
</dbReference>
<keyword evidence="7" id="KW-0677">Repeat</keyword>
<keyword evidence="3" id="KW-0489">Methyltransferase</keyword>
<evidence type="ECO:0000256" key="7">
    <source>
        <dbReference type="ARBA" id="ARBA00022737"/>
    </source>
</evidence>
<dbReference type="PROSITE" id="PS50868">
    <property type="entry name" value="POST_SET"/>
    <property type="match status" value="1"/>
</dbReference>
<dbReference type="Pfam" id="PF00856">
    <property type="entry name" value="SET"/>
    <property type="match status" value="1"/>
</dbReference>
<dbReference type="PANTHER" id="PTHR45888">
    <property type="entry name" value="HL01030P-RELATED"/>
    <property type="match status" value="1"/>
</dbReference>
<evidence type="ECO:0000313" key="18">
    <source>
        <dbReference type="Proteomes" id="UP000001593"/>
    </source>
</evidence>
<dbReference type="EMBL" id="DS469643">
    <property type="protein sequence ID" value="EDO37589.1"/>
    <property type="molecule type" value="Genomic_DNA"/>
</dbReference>
<protein>
    <submittedName>
        <fullName evidence="17">Uncharacterized protein</fullName>
    </submittedName>
</protein>
<dbReference type="HOGENOM" id="CLU_020840_0_4_1"/>
<dbReference type="PROSITE" id="PS51543">
    <property type="entry name" value="FYRC"/>
    <property type="match status" value="1"/>
</dbReference>
<dbReference type="FunFam" id="2.170.270.10:FF:000003">
    <property type="entry name" value="Histone-lysine N-methyltransferase"/>
    <property type="match status" value="1"/>
</dbReference>
<dbReference type="SMART" id="SM00508">
    <property type="entry name" value="PostSET"/>
    <property type="match status" value="1"/>
</dbReference>
<dbReference type="InterPro" id="IPR013083">
    <property type="entry name" value="Znf_RING/FYVE/PHD"/>
</dbReference>
<feature type="domain" description="Post-SET" evidence="15">
    <location>
        <begin position="447"/>
        <end position="463"/>
    </location>
</feature>
<dbReference type="SUPFAM" id="SSF82199">
    <property type="entry name" value="SET domain"/>
    <property type="match status" value="1"/>
</dbReference>
<gene>
    <name evidence="17" type="ORF">NEMVEDRAFT_v1g116282</name>
</gene>
<evidence type="ECO:0000256" key="11">
    <source>
        <dbReference type="ARBA" id="ARBA00023015"/>
    </source>
</evidence>
<keyword evidence="2" id="KW-0597">Phosphoprotein</keyword>
<dbReference type="Gene3D" id="3.30.160.360">
    <property type="match status" value="1"/>
</dbReference>
<dbReference type="InParanoid" id="A7SFA7"/>
<dbReference type="InterPro" id="IPR001214">
    <property type="entry name" value="SET_dom"/>
</dbReference>
<evidence type="ECO:0000256" key="4">
    <source>
        <dbReference type="ARBA" id="ARBA00022679"/>
    </source>
</evidence>
<dbReference type="GO" id="GO:0032259">
    <property type="term" value="P:methylation"/>
    <property type="evidence" value="ECO:0007669"/>
    <property type="project" value="UniProtKB-KW"/>
</dbReference>
<dbReference type="PROSITE" id="PS50280">
    <property type="entry name" value="SET"/>
    <property type="match status" value="1"/>
</dbReference>
<evidence type="ECO:0000256" key="1">
    <source>
        <dbReference type="ARBA" id="ARBA00004123"/>
    </source>
</evidence>
<feature type="domain" description="PHD-type" evidence="16">
    <location>
        <begin position="1"/>
        <end position="54"/>
    </location>
</feature>
<feature type="non-terminal residue" evidence="17">
    <location>
        <position position="1"/>
    </location>
</feature>
<dbReference type="PhylomeDB" id="A7SFA7"/>
<sequence>QECCMCHKMGATVVCNRVNFYNKVRCSNTYHFGCAIRNNCMFFKDKTMLCHEHRPDGDREDRLPSYAVFRKVFIHRDEIEQIARMLRHNQESGGDKLQTLRIGSLVVKSLGQLLLHQLQTFHTRNAVYPVGFNSIRFYWSMREINKRCQYHCKVEECEGMPLFTLRVNEQGHEDTVFKGKSPRDVWKQVLEPIHKLRKEAVLVNLWPAYITGEDLFGLTEQFVLRIIESMPGVDYMQGYNMRYGPSSIMEMPLAINPTGCARAEALIKTHFRSTRSVSSISTAGSNAAGNSSREAEESTSLYMKQFVYSKASQYRKLKTEWRQNVFLGRSNIQGLGLFANRDMEPGCMVIEYIGSIIRNEVANKKESIYESQNRGIYMFRIDSDSVIDATIAGGPARYINHSCMPNCVAEVVTFEKEQKIIIISSRKIEKGEELTYDYKFDFEDDEHKISCLCGAPNCRKWMN</sequence>
<dbReference type="GO" id="GO:0005654">
    <property type="term" value="C:nucleoplasm"/>
    <property type="evidence" value="ECO:0007669"/>
    <property type="project" value="UniProtKB-ARBA"/>
</dbReference>
<dbReference type="FunFam" id="3.30.160.360:FF:000001">
    <property type="entry name" value="Histone-lysine N-methyltransferase"/>
    <property type="match status" value="1"/>
</dbReference>
<dbReference type="InterPro" id="IPR034732">
    <property type="entry name" value="EPHD"/>
</dbReference>
<keyword evidence="4" id="KW-0808">Transferase</keyword>
<comment type="subcellular location">
    <subcellularLocation>
        <location evidence="1">Nucleus</location>
    </subcellularLocation>
</comment>
<dbReference type="STRING" id="45351.A7SFA7"/>
<evidence type="ECO:0000256" key="3">
    <source>
        <dbReference type="ARBA" id="ARBA00022603"/>
    </source>
</evidence>
<evidence type="ECO:0000256" key="6">
    <source>
        <dbReference type="ARBA" id="ARBA00022723"/>
    </source>
</evidence>
<keyword evidence="5" id="KW-0949">S-adenosyl-L-methionine</keyword>
<keyword evidence="9" id="KW-0862">Zinc</keyword>
<dbReference type="SMART" id="SM00542">
    <property type="entry name" value="FYRC"/>
    <property type="match status" value="1"/>
</dbReference>
<dbReference type="GO" id="GO:0042800">
    <property type="term" value="F:histone H3K4 methyltransferase activity"/>
    <property type="evidence" value="ECO:0007669"/>
    <property type="project" value="UniProtKB-ARBA"/>
</dbReference>
<dbReference type="PROSITE" id="PS51542">
    <property type="entry name" value="FYRN"/>
    <property type="match status" value="1"/>
</dbReference>
<accession>A7SFA7</accession>
<evidence type="ECO:0000259" key="16">
    <source>
        <dbReference type="PROSITE" id="PS51805"/>
    </source>
</evidence>
<dbReference type="InterPro" id="IPR003888">
    <property type="entry name" value="FYrich_N"/>
</dbReference>
<dbReference type="Gene3D" id="3.30.40.10">
    <property type="entry name" value="Zinc/RING finger domain, C3HC4 (zinc finger)"/>
    <property type="match status" value="1"/>
</dbReference>
<dbReference type="GO" id="GO:0008270">
    <property type="term" value="F:zinc ion binding"/>
    <property type="evidence" value="ECO:0007669"/>
    <property type="project" value="UniProtKB-KW"/>
</dbReference>
<evidence type="ECO:0000256" key="10">
    <source>
        <dbReference type="ARBA" id="ARBA00022853"/>
    </source>
</evidence>
<evidence type="ECO:0000256" key="12">
    <source>
        <dbReference type="ARBA" id="ARBA00023163"/>
    </source>
</evidence>
<evidence type="ECO:0000256" key="9">
    <source>
        <dbReference type="ARBA" id="ARBA00022833"/>
    </source>
</evidence>
<keyword evidence="18" id="KW-1185">Reference proteome</keyword>
<keyword evidence="13" id="KW-0539">Nucleus</keyword>
<organism evidence="17 18">
    <name type="scientific">Nematostella vectensis</name>
    <name type="common">Starlet sea anemone</name>
    <dbReference type="NCBI Taxonomy" id="45351"/>
    <lineage>
        <taxon>Eukaryota</taxon>
        <taxon>Metazoa</taxon>
        <taxon>Cnidaria</taxon>
        <taxon>Anthozoa</taxon>
        <taxon>Hexacorallia</taxon>
        <taxon>Actiniaria</taxon>
        <taxon>Edwardsiidae</taxon>
        <taxon>Nematostella</taxon>
    </lineage>
</organism>
<keyword evidence="12" id="KW-0804">Transcription</keyword>
<dbReference type="eggNOG" id="KOG4443">
    <property type="taxonomic scope" value="Eukaryota"/>
</dbReference>
<keyword evidence="8" id="KW-0863">Zinc-finger</keyword>
<dbReference type="OMA" id="SSHCKRP"/>
<evidence type="ECO:0000256" key="8">
    <source>
        <dbReference type="ARBA" id="ARBA00022771"/>
    </source>
</evidence>
<dbReference type="Gene3D" id="2.170.270.10">
    <property type="entry name" value="SET domain"/>
    <property type="match status" value="1"/>
</dbReference>
<evidence type="ECO:0000259" key="14">
    <source>
        <dbReference type="PROSITE" id="PS50280"/>
    </source>
</evidence>
<dbReference type="Pfam" id="PF05965">
    <property type="entry name" value="FYRC"/>
    <property type="match status" value="1"/>
</dbReference>
<dbReference type="PROSITE" id="PS51805">
    <property type="entry name" value="EPHD"/>
    <property type="match status" value="1"/>
</dbReference>
<proteinExistence type="predicted"/>
<dbReference type="CDD" id="cd19171">
    <property type="entry name" value="SET_KMT2C_2D"/>
    <property type="match status" value="1"/>
</dbReference>